<reference evidence="2" key="1">
    <citation type="submission" date="2023-03" db="EMBL/GenBank/DDBJ databases">
        <title>Massive genome expansion in bonnet fungi (Mycena s.s.) driven by repeated elements and novel gene families across ecological guilds.</title>
        <authorList>
            <consortium name="Lawrence Berkeley National Laboratory"/>
            <person name="Harder C.B."/>
            <person name="Miyauchi S."/>
            <person name="Viragh M."/>
            <person name="Kuo A."/>
            <person name="Thoen E."/>
            <person name="Andreopoulos B."/>
            <person name="Lu D."/>
            <person name="Skrede I."/>
            <person name="Drula E."/>
            <person name="Henrissat B."/>
            <person name="Morin E."/>
            <person name="Kohler A."/>
            <person name="Barry K."/>
            <person name="LaButti K."/>
            <person name="Morin E."/>
            <person name="Salamov A."/>
            <person name="Lipzen A."/>
            <person name="Mereny Z."/>
            <person name="Hegedus B."/>
            <person name="Baldrian P."/>
            <person name="Stursova M."/>
            <person name="Weitz H."/>
            <person name="Taylor A."/>
            <person name="Grigoriev I.V."/>
            <person name="Nagy L.G."/>
            <person name="Martin F."/>
            <person name="Kauserud H."/>
        </authorList>
    </citation>
    <scope>NUCLEOTIDE SEQUENCE</scope>
    <source>
        <strain evidence="2">CBHHK188m</strain>
    </source>
</reference>
<comment type="caution">
    <text evidence="2">The sequence shown here is derived from an EMBL/GenBank/DDBJ whole genome shotgun (WGS) entry which is preliminary data.</text>
</comment>
<sequence length="199" mass="21704">MLRTNRTPRLHLPPGISSCAVERAIAAASILHNCAHQQTCQVPFATLPSTGESVERPWGGAPRSDDPEAPVHHHVDGEPIERAWAEQDNSSLAPGGMGPGRRLSDGPFDEALANLRRLQRMKAVAVARRDRHATGLTALTKSRADILCLNLQISALLGRLSRLLFAPPRIPSPVSIKRVRGDDDPDLLSRVPRKIIKLQ</sequence>
<evidence type="ECO:0000313" key="2">
    <source>
        <dbReference type="EMBL" id="KAJ7761164.1"/>
    </source>
</evidence>
<proteinExistence type="predicted"/>
<protein>
    <submittedName>
        <fullName evidence="2">Uncharacterized protein</fullName>
    </submittedName>
</protein>
<name>A0AAD7JB79_9AGAR</name>
<evidence type="ECO:0000256" key="1">
    <source>
        <dbReference type="SAM" id="MobiDB-lite"/>
    </source>
</evidence>
<organism evidence="2 3">
    <name type="scientific">Mycena maculata</name>
    <dbReference type="NCBI Taxonomy" id="230809"/>
    <lineage>
        <taxon>Eukaryota</taxon>
        <taxon>Fungi</taxon>
        <taxon>Dikarya</taxon>
        <taxon>Basidiomycota</taxon>
        <taxon>Agaricomycotina</taxon>
        <taxon>Agaricomycetes</taxon>
        <taxon>Agaricomycetidae</taxon>
        <taxon>Agaricales</taxon>
        <taxon>Marasmiineae</taxon>
        <taxon>Mycenaceae</taxon>
        <taxon>Mycena</taxon>
    </lineage>
</organism>
<evidence type="ECO:0000313" key="3">
    <source>
        <dbReference type="Proteomes" id="UP001215280"/>
    </source>
</evidence>
<dbReference type="EMBL" id="JARJLG010000046">
    <property type="protein sequence ID" value="KAJ7761164.1"/>
    <property type="molecule type" value="Genomic_DNA"/>
</dbReference>
<keyword evidence="3" id="KW-1185">Reference proteome</keyword>
<accession>A0AAD7JB79</accession>
<dbReference type="AlphaFoldDB" id="A0AAD7JB79"/>
<feature type="compositionally biased region" description="Basic and acidic residues" evidence="1">
    <location>
        <begin position="63"/>
        <end position="74"/>
    </location>
</feature>
<feature type="region of interest" description="Disordered" evidence="1">
    <location>
        <begin position="51"/>
        <end position="74"/>
    </location>
</feature>
<dbReference type="Proteomes" id="UP001215280">
    <property type="component" value="Unassembled WGS sequence"/>
</dbReference>
<gene>
    <name evidence="2" type="ORF">DFH07DRAFT_957242</name>
</gene>